<dbReference type="EMBL" id="KI271602">
    <property type="protein sequence ID" value="ERL64187.1"/>
    <property type="molecule type" value="Genomic_DNA"/>
</dbReference>
<comment type="similarity">
    <text evidence="1">Belongs to the serine-aspartate repeat-containing protein (SDr) family.</text>
</comment>
<dbReference type="AlphaFoldDB" id="U4TRR3"/>
<keyword evidence="4" id="KW-0472">Membrane</keyword>
<reference evidence="8" key="1">
    <citation type="journal article" date="2013" name="Genome Announc.">
        <title>Whole-Genome Sequencing of Lactobacillus shenzhenensis Strain LY-73T.</title>
        <authorList>
            <person name="Lin Z."/>
            <person name="Liu Z."/>
            <person name="Yang R."/>
            <person name="Zou Y."/>
            <person name="Wan D."/>
            <person name="Chen J."/>
            <person name="Guo M."/>
            <person name="Zhao J."/>
            <person name="Fang C."/>
            <person name="Yang R."/>
            <person name="Liu F."/>
        </authorList>
    </citation>
    <scope>NUCLEOTIDE SEQUENCE [LARGE SCALE GENOMIC DNA]</scope>
    <source>
        <strain evidence="8">LY-73</strain>
    </source>
</reference>
<evidence type="ECO:0000256" key="1">
    <source>
        <dbReference type="ARBA" id="ARBA00007257"/>
    </source>
</evidence>
<dbReference type="InterPro" id="IPR013783">
    <property type="entry name" value="Ig-like_fold"/>
</dbReference>
<dbReference type="InterPro" id="IPR026588">
    <property type="entry name" value="Choice_anch_A"/>
</dbReference>
<protein>
    <recommendedName>
        <fullName evidence="9">Prealbumin-like fold domain-containing protein</fullName>
    </recommendedName>
</protein>
<feature type="domain" description="SpaA-like prealbumin fold" evidence="5">
    <location>
        <begin position="635"/>
        <end position="712"/>
    </location>
</feature>
<dbReference type="Pfam" id="PF20597">
    <property type="entry name" value="pAdhesive_15"/>
    <property type="match status" value="1"/>
</dbReference>
<sequence>MLLGGLNQPAKVQADNTGPWHQYSYSAPFTSMPFVSTDRMHEAGDEANIFLYNVVLSGNHSADGADTEGAMAIQGNSTIPAKNRNGGTSSFNYAGFFDGGQHGDGDTNSHPLNEKHRISLLLGGRIQKFYPDGADNKGHALVGGAATNGRNNGYFVVRKNALFGDNNWLQDEDHPVHTNGRIYHTDDFAADPRTVAMDDIFKRIFATQSDVQTQLDQLVGTEVGDPYIVDDDPYYVRSFWGWQADDDIEVPVYHSKADASTLIIKVPVRTGTTDTAYLPGFPSSAPPIKDKRIRRIIITTDAGKVIAADTNAGDKSRQVAEKTVYWLPKAKQVTNYGLKGSWLAPDEPEVNTTAENHFTEKYFKDMQCFSTALSGSVIAPLATVAWSGAHINGYLWAKDFQQSGGAEAHNFYTPPLEELIDMMLGVDKINADDQEPVKGAEFILSRKKGTTTEYLQSAAPEKWTTNRNNAKILTSDENGQIRVRLPQPKETYRYFFHETKAPNGFEPPKPNNQHEVSPGGTAGVSYVTTVSNTPVERLAVRFRKTNQFGTALPDVKFTLTSETHPVTVLESTSGPRGYVEFENVREGHYVLKELTSNAVGPTEWRVTVKVVGGQAHLYYRDGPLIETIKNKKRLSLRLTKVDAHDRLLAGATFRLHSTNGYDKTLPEGNQALSQFTFTGLEPGTYTLTEIKAPNGYEPLKKDIKIVVSDDLTQVIADGTGLTHQGLVFAYKIANKPVGVLPATGGWGSLPWFIAAGTCGFAAINVGVGYYGTQKRGRRK</sequence>
<organism evidence="7 8">
    <name type="scientific">Schleiferilactobacillus shenzhenensis LY-73</name>
    <dbReference type="NCBI Taxonomy" id="1231336"/>
    <lineage>
        <taxon>Bacteria</taxon>
        <taxon>Bacillati</taxon>
        <taxon>Bacillota</taxon>
        <taxon>Bacilli</taxon>
        <taxon>Lactobacillales</taxon>
        <taxon>Lactobacillaceae</taxon>
        <taxon>Schleiferilactobacillus</taxon>
    </lineage>
</organism>
<feature type="domain" description="SpaA-like prealbumin fold" evidence="5">
    <location>
        <begin position="540"/>
        <end position="597"/>
    </location>
</feature>
<dbReference type="SUPFAM" id="SSF49478">
    <property type="entry name" value="Cna protein B-type domain"/>
    <property type="match status" value="2"/>
</dbReference>
<keyword evidence="4" id="KW-1133">Transmembrane helix</keyword>
<dbReference type="Pfam" id="PF17802">
    <property type="entry name" value="SpaA"/>
    <property type="match status" value="3"/>
</dbReference>
<feature type="transmembrane region" description="Helical" evidence="4">
    <location>
        <begin position="749"/>
        <end position="770"/>
    </location>
</feature>
<gene>
    <name evidence="7" type="ORF">L248_1465</name>
</gene>
<proteinExistence type="inferred from homology"/>
<evidence type="ECO:0000259" key="6">
    <source>
        <dbReference type="Pfam" id="PF20597"/>
    </source>
</evidence>
<keyword evidence="8" id="KW-1185">Reference proteome</keyword>
<evidence type="ECO:0000259" key="5">
    <source>
        <dbReference type="Pfam" id="PF17802"/>
    </source>
</evidence>
<evidence type="ECO:0000256" key="3">
    <source>
        <dbReference type="ARBA" id="ARBA00022729"/>
    </source>
</evidence>
<dbReference type="Proteomes" id="UP000030647">
    <property type="component" value="Unassembled WGS sequence"/>
</dbReference>
<keyword evidence="2" id="KW-0964">Secreted</keyword>
<dbReference type="HOGENOM" id="CLU_007174_0_0_9"/>
<dbReference type="InterPro" id="IPR041033">
    <property type="entry name" value="SpaA_PFL_dom_1"/>
</dbReference>
<feature type="domain" description="Choice-of-anchor A" evidence="6">
    <location>
        <begin position="52"/>
        <end position="346"/>
    </location>
</feature>
<dbReference type="Gene3D" id="2.60.40.10">
    <property type="entry name" value="Immunoglobulins"/>
    <property type="match status" value="3"/>
</dbReference>
<evidence type="ECO:0008006" key="9">
    <source>
        <dbReference type="Google" id="ProtNLM"/>
    </source>
</evidence>
<dbReference type="PANTHER" id="PTHR36108">
    <property type="entry name" value="COLOSSIN-B-RELATED"/>
    <property type="match status" value="1"/>
</dbReference>
<accession>U4TRR3</accession>
<dbReference type="STRING" id="1231336.L248_1465"/>
<evidence type="ECO:0000256" key="2">
    <source>
        <dbReference type="ARBA" id="ARBA00022525"/>
    </source>
</evidence>
<dbReference type="eggNOG" id="COG4932">
    <property type="taxonomic scope" value="Bacteria"/>
</dbReference>
<evidence type="ECO:0000313" key="7">
    <source>
        <dbReference type="EMBL" id="ERL64187.1"/>
    </source>
</evidence>
<name>U4TRR3_9LACO</name>
<keyword evidence="3" id="KW-0732">Signal</keyword>
<evidence type="ECO:0000313" key="8">
    <source>
        <dbReference type="Proteomes" id="UP000030647"/>
    </source>
</evidence>
<feature type="domain" description="SpaA-like prealbumin fold" evidence="5">
    <location>
        <begin position="425"/>
        <end position="516"/>
    </location>
</feature>
<keyword evidence="4" id="KW-0812">Transmembrane</keyword>
<evidence type="ECO:0000256" key="4">
    <source>
        <dbReference type="SAM" id="Phobius"/>
    </source>
</evidence>
<dbReference type="PANTHER" id="PTHR36108:SF13">
    <property type="entry name" value="COLOSSIN-B-RELATED"/>
    <property type="match status" value="1"/>
</dbReference>